<reference evidence="2" key="1">
    <citation type="journal article" date="2020" name="bioRxiv">
        <title>Chromosome-level reference genome of the European wasp spider Argiope bruennichi: a resource for studies on range expansion and evolutionary adaptation.</title>
        <authorList>
            <person name="Sheffer M.M."/>
            <person name="Hoppe A."/>
            <person name="Krehenwinkel H."/>
            <person name="Uhl G."/>
            <person name="Kuss A.W."/>
            <person name="Jensen L."/>
            <person name="Jensen C."/>
            <person name="Gillespie R.G."/>
            <person name="Hoff K.J."/>
            <person name="Prost S."/>
        </authorList>
    </citation>
    <scope>NUCLEOTIDE SEQUENCE</scope>
</reference>
<keyword evidence="1" id="KW-1133">Transmembrane helix</keyword>
<proteinExistence type="predicted"/>
<keyword evidence="1" id="KW-0812">Transmembrane</keyword>
<sequence>MLHFHDMCDVLLLPSMGVLRATYFTPLTTNNLCHYPDYYKMPAITFCNRNLIKRTYFCGKYPDLCSKPNNLTEFCEKHPYMCKGDVSKLVIPMFGYYTNSSTRTLQNITKILQQLFPRFGYYTNVESYSSEYYENSSTACFYCRHTEFKRFPEIEMEKLWEEVYVMDTGILPYTRCYSYNLRVFDKNNQTTRRIVMQTKRGSVSVTIQQKKEESLFPWSESQVFLSVHSPFTPENAIEYGHVLKSGFKYGLIARLEEEHLLPAPYATNCTDYEALWFQNNKTGARSHDMCQSLCSWNYSMETRGCEYRLNMFHKWENICPDDNPGWGDFSAFVDCLNNCKPDCLKLKYIYTVTEAPIEPSHDWELFSYVGGLIGCWLGISVWAFVGLGENFFRKTIQCLMKLREKREKNRNSAF</sequence>
<evidence type="ECO:0000256" key="1">
    <source>
        <dbReference type="SAM" id="Phobius"/>
    </source>
</evidence>
<feature type="transmembrane region" description="Helical" evidence="1">
    <location>
        <begin position="365"/>
        <end position="387"/>
    </location>
</feature>
<comment type="caution">
    <text evidence="2">The sequence shown here is derived from an EMBL/GenBank/DDBJ whole genome shotgun (WGS) entry which is preliminary data.</text>
</comment>
<organism evidence="2 3">
    <name type="scientific">Argiope bruennichi</name>
    <name type="common">Wasp spider</name>
    <name type="synonym">Aranea bruennichi</name>
    <dbReference type="NCBI Taxonomy" id="94029"/>
    <lineage>
        <taxon>Eukaryota</taxon>
        <taxon>Metazoa</taxon>
        <taxon>Ecdysozoa</taxon>
        <taxon>Arthropoda</taxon>
        <taxon>Chelicerata</taxon>
        <taxon>Arachnida</taxon>
        <taxon>Araneae</taxon>
        <taxon>Araneomorphae</taxon>
        <taxon>Entelegynae</taxon>
        <taxon>Araneoidea</taxon>
        <taxon>Araneidae</taxon>
        <taxon>Argiope</taxon>
    </lineage>
</organism>
<name>A0A8T0FEG0_ARGBR</name>
<dbReference type="EMBL" id="JABXBU010000012">
    <property type="protein sequence ID" value="KAF8788618.1"/>
    <property type="molecule type" value="Genomic_DNA"/>
</dbReference>
<dbReference type="AlphaFoldDB" id="A0A8T0FEG0"/>
<dbReference type="Proteomes" id="UP000807504">
    <property type="component" value="Unassembled WGS sequence"/>
</dbReference>
<keyword evidence="1" id="KW-0472">Membrane</keyword>
<protein>
    <submittedName>
        <fullName evidence="2">Uncharacterized protein</fullName>
    </submittedName>
</protein>
<reference evidence="2" key="2">
    <citation type="submission" date="2020-06" db="EMBL/GenBank/DDBJ databases">
        <authorList>
            <person name="Sheffer M."/>
        </authorList>
    </citation>
    <scope>NUCLEOTIDE SEQUENCE</scope>
</reference>
<gene>
    <name evidence="2" type="ORF">HNY73_006642</name>
</gene>
<evidence type="ECO:0000313" key="2">
    <source>
        <dbReference type="EMBL" id="KAF8788618.1"/>
    </source>
</evidence>
<keyword evidence="3" id="KW-1185">Reference proteome</keyword>
<evidence type="ECO:0000313" key="3">
    <source>
        <dbReference type="Proteomes" id="UP000807504"/>
    </source>
</evidence>
<accession>A0A8T0FEG0</accession>